<evidence type="ECO:0000313" key="2">
    <source>
        <dbReference type="EMBL" id="CAF4095508.1"/>
    </source>
</evidence>
<reference evidence="2" key="1">
    <citation type="submission" date="2021-02" db="EMBL/GenBank/DDBJ databases">
        <authorList>
            <person name="Nowell W R."/>
        </authorList>
    </citation>
    <scope>NUCLEOTIDE SEQUENCE</scope>
</reference>
<feature type="non-terminal residue" evidence="2">
    <location>
        <position position="1"/>
    </location>
</feature>
<dbReference type="PANTHER" id="PTHR47510">
    <property type="entry name" value="REVERSE TRANSCRIPTASE DOMAIN-CONTAINING PROTEIN"/>
    <property type="match status" value="1"/>
</dbReference>
<evidence type="ECO:0000259" key="1">
    <source>
        <dbReference type="Pfam" id="PF00078"/>
    </source>
</evidence>
<dbReference type="Pfam" id="PF00078">
    <property type="entry name" value="RVT_1"/>
    <property type="match status" value="1"/>
</dbReference>
<comment type="caution">
    <text evidence="2">The sequence shown here is derived from an EMBL/GenBank/DDBJ whole genome shotgun (WGS) entry which is preliminary data.</text>
</comment>
<dbReference type="InterPro" id="IPR000477">
    <property type="entry name" value="RT_dom"/>
</dbReference>
<sequence>MYDSGVKFVNDYTMIYSGAPSDNKTRKAHGVAICLDPIATKVWKDSGSEWEAVINPSTKKVAEDADKFYFDLQDTINNVSTNDMLIIMGDLNAWMSGNQQQLSPTNCVGPFTVDVENENGTRLKNLCEINNIIVSNTFFQHKLLHQTFWIHPGNKIWHMLDYMLANKKFRSSVEDVQMYRRASGAIGTDHHLMRTKIKIHLKSRRKGDLQKKISMDAVKLKDEKLVEAFQKDLREMVDDVNVDTISIDEKYELFVSHLKKKAEEHFIPDKKFNRKRKEWLTDEILKIIDKKAMAFVEWENHRGTNLEANYRNKYKRLRKLAKTKIEHRQEEYWDEICEDIEKFIKINDPANAFSIIRRLKRGNKRVENMPIKDKNGKLLVNSTDQLERWREYFCELFNIHSTVDPDVINEIQITTPSRSDLERQNAQPSIEEVERALNQMKSRKAPGSDEVTADILKAGGEPVIKWLHEIFNDVWENEKMVKEWSSVTLVRKVIEEANVAGVKFSYGRNDFFHGCREKYENFNVLALLYADNLVAMCETTDDLEKFMRSFEKITQKFGLTMSVKKTCIMTLQQLKKDQHGKIFKGHEVDHLNIDINIRNQKIETVDSFTYLGCTITRDQRQDTELEIRLAKAARAFNMLRYTIWHRKSVSIA</sequence>
<dbReference type="InterPro" id="IPR036691">
    <property type="entry name" value="Endo/exonu/phosph_ase_sf"/>
</dbReference>
<gene>
    <name evidence="2" type="ORF">SMN809_LOCUS17074</name>
</gene>
<name>A0A8S2QIJ7_9BILA</name>
<protein>
    <recommendedName>
        <fullName evidence="1">Reverse transcriptase domain-containing protein</fullName>
    </recommendedName>
</protein>
<organism evidence="2 3">
    <name type="scientific">Rotaria magnacalcarata</name>
    <dbReference type="NCBI Taxonomy" id="392030"/>
    <lineage>
        <taxon>Eukaryota</taxon>
        <taxon>Metazoa</taxon>
        <taxon>Spiralia</taxon>
        <taxon>Gnathifera</taxon>
        <taxon>Rotifera</taxon>
        <taxon>Eurotatoria</taxon>
        <taxon>Bdelloidea</taxon>
        <taxon>Philodinida</taxon>
        <taxon>Philodinidae</taxon>
        <taxon>Rotaria</taxon>
    </lineage>
</organism>
<dbReference type="AlphaFoldDB" id="A0A8S2QIJ7"/>
<accession>A0A8S2QIJ7</accession>
<dbReference type="InterPro" id="IPR043502">
    <property type="entry name" value="DNA/RNA_pol_sf"/>
</dbReference>
<dbReference type="EMBL" id="CAJOBI010007810">
    <property type="protein sequence ID" value="CAF4095508.1"/>
    <property type="molecule type" value="Genomic_DNA"/>
</dbReference>
<dbReference type="PANTHER" id="PTHR47510:SF3">
    <property type="entry name" value="ENDO_EXONUCLEASE_PHOSPHATASE DOMAIN-CONTAINING PROTEIN"/>
    <property type="match status" value="1"/>
</dbReference>
<evidence type="ECO:0000313" key="3">
    <source>
        <dbReference type="Proteomes" id="UP000676336"/>
    </source>
</evidence>
<dbReference type="SUPFAM" id="SSF56219">
    <property type="entry name" value="DNase I-like"/>
    <property type="match status" value="1"/>
</dbReference>
<feature type="domain" description="Reverse transcriptase" evidence="1">
    <location>
        <begin position="508"/>
        <end position="615"/>
    </location>
</feature>
<dbReference type="SUPFAM" id="SSF56672">
    <property type="entry name" value="DNA/RNA polymerases"/>
    <property type="match status" value="1"/>
</dbReference>
<dbReference type="Proteomes" id="UP000676336">
    <property type="component" value="Unassembled WGS sequence"/>
</dbReference>
<dbReference type="Gene3D" id="3.60.10.10">
    <property type="entry name" value="Endonuclease/exonuclease/phosphatase"/>
    <property type="match status" value="1"/>
</dbReference>
<proteinExistence type="predicted"/>